<evidence type="ECO:0000313" key="2">
    <source>
        <dbReference type="Proteomes" id="UP000683507"/>
    </source>
</evidence>
<dbReference type="EMBL" id="OU015584">
    <property type="protein sequence ID" value="CAG5085220.1"/>
    <property type="molecule type" value="Genomic_DNA"/>
</dbReference>
<proteinExistence type="predicted"/>
<dbReference type="Proteomes" id="UP000683507">
    <property type="component" value="Chromosome"/>
</dbReference>
<dbReference type="NCBIfam" id="TIGR00741">
    <property type="entry name" value="yfiA"/>
    <property type="match status" value="1"/>
</dbReference>
<keyword evidence="2" id="KW-1185">Reference proteome</keyword>
<protein>
    <submittedName>
        <fullName evidence="1">Ribosome hibernation promoting factor</fullName>
    </submittedName>
</protein>
<dbReference type="Gene3D" id="3.30.160.100">
    <property type="entry name" value="Ribosome hibernation promotion factor-like"/>
    <property type="match status" value="1"/>
</dbReference>
<dbReference type="RefSeq" id="WP_258542898.1">
    <property type="nucleotide sequence ID" value="NZ_OU015584.1"/>
</dbReference>
<dbReference type="CDD" id="cd00552">
    <property type="entry name" value="RaiA"/>
    <property type="match status" value="1"/>
</dbReference>
<dbReference type="InterPro" id="IPR003489">
    <property type="entry name" value="RHF/RaiA"/>
</dbReference>
<dbReference type="KEGG" id="ptan:CRYO30217_02690"/>
<dbReference type="InterPro" id="IPR036567">
    <property type="entry name" value="RHF-like"/>
</dbReference>
<dbReference type="AlphaFoldDB" id="A0A916NIH4"/>
<name>A0A916NIH4_9FLAO</name>
<accession>A0A916NIH4</accession>
<dbReference type="SUPFAM" id="SSF69754">
    <property type="entry name" value="Ribosome binding protein Y (YfiA homologue)"/>
    <property type="match status" value="1"/>
</dbReference>
<dbReference type="Pfam" id="PF02482">
    <property type="entry name" value="Ribosomal_S30AE"/>
    <property type="match status" value="1"/>
</dbReference>
<gene>
    <name evidence="1" type="primary">hpf</name>
    <name evidence="1" type="ORF">CRYO30217_02690</name>
</gene>
<evidence type="ECO:0000313" key="1">
    <source>
        <dbReference type="EMBL" id="CAG5085220.1"/>
    </source>
</evidence>
<organism evidence="1 2">
    <name type="scientific">Parvicella tangerina</name>
    <dbReference type="NCBI Taxonomy" id="2829795"/>
    <lineage>
        <taxon>Bacteria</taxon>
        <taxon>Pseudomonadati</taxon>
        <taxon>Bacteroidota</taxon>
        <taxon>Flavobacteriia</taxon>
        <taxon>Flavobacteriales</taxon>
        <taxon>Parvicellaceae</taxon>
        <taxon>Parvicella</taxon>
    </lineage>
</organism>
<reference evidence="1" key="1">
    <citation type="submission" date="2021-04" db="EMBL/GenBank/DDBJ databases">
        <authorList>
            <person name="Rodrigo-Torres L."/>
            <person name="Arahal R. D."/>
            <person name="Lucena T."/>
        </authorList>
    </citation>
    <scope>NUCLEOTIDE SEQUENCE</scope>
    <source>
        <strain evidence="1">AS29M-1</strain>
    </source>
</reference>
<sequence length="100" mass="11601">MGKVHIEAVHFAVDSKLTELIESKLEKLNQFFDHIIDSEVILKVVKKESHNNKVVEIKMHVPGKELFAKKQEDSFEKAADEAVEALRRQIKKHKEKLQEV</sequence>